<keyword evidence="1" id="KW-0812">Transmembrane</keyword>
<accession>A0A7C9FRH9</accession>
<evidence type="ECO:0000313" key="3">
    <source>
        <dbReference type="Proteomes" id="UP000479293"/>
    </source>
</evidence>
<feature type="transmembrane region" description="Helical" evidence="1">
    <location>
        <begin position="212"/>
        <end position="232"/>
    </location>
</feature>
<protein>
    <recommendedName>
        <fullName evidence="4">PH domain-containing protein</fullName>
    </recommendedName>
</protein>
<reference evidence="2 3" key="1">
    <citation type="submission" date="2019-10" db="EMBL/GenBank/DDBJ databases">
        <title>Draft Genome Sequence of Cytophagaceae sp. SJW1-29.</title>
        <authorList>
            <person name="Choi A."/>
        </authorList>
    </citation>
    <scope>NUCLEOTIDE SEQUENCE [LARGE SCALE GENOMIC DNA]</scope>
    <source>
        <strain evidence="2 3">SJW1-29</strain>
    </source>
</reference>
<dbReference type="EMBL" id="WHLY01000002">
    <property type="protein sequence ID" value="MPR36209.1"/>
    <property type="molecule type" value="Genomic_DNA"/>
</dbReference>
<evidence type="ECO:0000313" key="2">
    <source>
        <dbReference type="EMBL" id="MPR36209.1"/>
    </source>
</evidence>
<dbReference type="AlphaFoldDB" id="A0A7C9FRH9"/>
<feature type="transmembrane region" description="Helical" evidence="1">
    <location>
        <begin position="38"/>
        <end position="59"/>
    </location>
</feature>
<organism evidence="2 3">
    <name type="scientific">Salmonirosea aquatica</name>
    <dbReference type="NCBI Taxonomy" id="2654236"/>
    <lineage>
        <taxon>Bacteria</taxon>
        <taxon>Pseudomonadati</taxon>
        <taxon>Bacteroidota</taxon>
        <taxon>Cytophagia</taxon>
        <taxon>Cytophagales</taxon>
        <taxon>Spirosomataceae</taxon>
        <taxon>Salmonirosea</taxon>
    </lineage>
</organism>
<comment type="caution">
    <text evidence="2">The sequence shown here is derived from an EMBL/GenBank/DDBJ whole genome shotgun (WGS) entry which is preliminary data.</text>
</comment>
<feature type="transmembrane region" description="Helical" evidence="1">
    <location>
        <begin position="186"/>
        <end position="206"/>
    </location>
</feature>
<feature type="transmembrane region" description="Helical" evidence="1">
    <location>
        <begin position="12"/>
        <end position="32"/>
    </location>
</feature>
<evidence type="ECO:0008006" key="4">
    <source>
        <dbReference type="Google" id="ProtNLM"/>
    </source>
</evidence>
<dbReference type="Proteomes" id="UP000479293">
    <property type="component" value="Unassembled WGS sequence"/>
</dbReference>
<feature type="transmembrane region" description="Helical" evidence="1">
    <location>
        <begin position="90"/>
        <end position="113"/>
    </location>
</feature>
<name>A0A7C9FRH9_9BACT</name>
<gene>
    <name evidence="2" type="ORF">GBK04_23390</name>
</gene>
<keyword evidence="1" id="KW-1133">Transmembrane helix</keyword>
<keyword evidence="1" id="KW-0472">Membrane</keyword>
<sequence length="339" mass="38562">MNIIIHINRNLINFGIPLTLLGTLILLMKSSFLNGNDALNFAITADLLLTVPLVYFLLIRKSEIPNTTVIPVMVIGLLIGSYFLPQQSQTYLSIFKTWALPVIEISILTFVVIKVRSAIRKYKGLKGTTPDFFNAIKSICYEILPKKLVLPFSTEVAVFYYGFINWKKKETKDNEFTYHKKSGTPALFYVFILIIAVETIAIHFLLTRLSFIAAWILTALSIYTAIQIFGFAKSLTQRPISINQNSLTLKYGILNEVEIPFSDIDKVELSRKSLGKNELTKTLSPLGELESHNVIIYLKKENELVGLYGMKKRFNLLGLHIDEPKEFNERMENALQQCI</sequence>
<keyword evidence="3" id="KW-1185">Reference proteome</keyword>
<evidence type="ECO:0000256" key="1">
    <source>
        <dbReference type="SAM" id="Phobius"/>
    </source>
</evidence>
<proteinExistence type="predicted"/>
<feature type="transmembrane region" description="Helical" evidence="1">
    <location>
        <begin position="66"/>
        <end position="84"/>
    </location>
</feature>